<dbReference type="RefSeq" id="XP_051364913.1">
    <property type="nucleotide sequence ID" value="XM_051503273.1"/>
</dbReference>
<evidence type="ECO:0000313" key="4">
    <source>
        <dbReference type="Proteomes" id="UP001055219"/>
    </source>
</evidence>
<dbReference type="Pfam" id="PF13649">
    <property type="entry name" value="Methyltransf_25"/>
    <property type="match status" value="1"/>
</dbReference>
<keyword evidence="4" id="KW-1185">Reference proteome</keyword>
<comment type="similarity">
    <text evidence="1">Belongs to the methyltransferase superfamily. LaeA methyltransferase family.</text>
</comment>
<evidence type="ECO:0000313" key="3">
    <source>
        <dbReference type="EMBL" id="KAI6784057.1"/>
    </source>
</evidence>
<accession>A0A9Q0BG19</accession>
<dbReference type="InterPro" id="IPR041698">
    <property type="entry name" value="Methyltransf_25"/>
</dbReference>
<dbReference type="SUPFAM" id="SSF53335">
    <property type="entry name" value="S-adenosyl-L-methionine-dependent methyltransferases"/>
    <property type="match status" value="1"/>
</dbReference>
<evidence type="ECO:0000256" key="1">
    <source>
        <dbReference type="ARBA" id="ARBA00038158"/>
    </source>
</evidence>
<reference evidence="3" key="2">
    <citation type="submission" date="2022-07" db="EMBL/GenBank/DDBJ databases">
        <authorList>
            <person name="Goncalves M.F.M."/>
            <person name="Hilario S."/>
            <person name="Van De Peer Y."/>
            <person name="Esteves A.C."/>
            <person name="Alves A."/>
        </authorList>
    </citation>
    <scope>NUCLEOTIDE SEQUENCE</scope>
    <source>
        <strain evidence="3">MUM 19.33</strain>
    </source>
</reference>
<name>A0A9Q0BG19_9HYPO</name>
<dbReference type="GeneID" id="75831089"/>
<dbReference type="PANTHER" id="PTHR43591">
    <property type="entry name" value="METHYLTRANSFERASE"/>
    <property type="match status" value="1"/>
</dbReference>
<dbReference type="AlphaFoldDB" id="A0A9Q0BG19"/>
<organism evidence="3 4">
    <name type="scientific">Emericellopsis cladophorae</name>
    <dbReference type="NCBI Taxonomy" id="2686198"/>
    <lineage>
        <taxon>Eukaryota</taxon>
        <taxon>Fungi</taxon>
        <taxon>Dikarya</taxon>
        <taxon>Ascomycota</taxon>
        <taxon>Pezizomycotina</taxon>
        <taxon>Sordariomycetes</taxon>
        <taxon>Hypocreomycetidae</taxon>
        <taxon>Hypocreales</taxon>
        <taxon>Bionectriaceae</taxon>
        <taxon>Emericellopsis</taxon>
    </lineage>
</organism>
<dbReference type="InterPro" id="IPR029063">
    <property type="entry name" value="SAM-dependent_MTases_sf"/>
</dbReference>
<dbReference type="EMBL" id="JAGIXG020000005">
    <property type="protein sequence ID" value="KAI6784057.1"/>
    <property type="molecule type" value="Genomic_DNA"/>
</dbReference>
<dbReference type="GO" id="GO:0008168">
    <property type="term" value="F:methyltransferase activity"/>
    <property type="evidence" value="ECO:0007669"/>
    <property type="project" value="TreeGrafter"/>
</dbReference>
<dbReference type="CDD" id="cd02440">
    <property type="entry name" value="AdoMet_MTases"/>
    <property type="match status" value="1"/>
</dbReference>
<dbReference type="Proteomes" id="UP001055219">
    <property type="component" value="Unassembled WGS sequence"/>
</dbReference>
<proteinExistence type="inferred from homology"/>
<protein>
    <recommendedName>
        <fullName evidence="2">Methyltransferase domain-containing protein</fullName>
    </recommendedName>
</protein>
<gene>
    <name evidence="3" type="ORF">J7T54_004603</name>
</gene>
<feature type="domain" description="Methyltransferase" evidence="2">
    <location>
        <begin position="51"/>
        <end position="144"/>
    </location>
</feature>
<evidence type="ECO:0000259" key="2">
    <source>
        <dbReference type="Pfam" id="PF13649"/>
    </source>
</evidence>
<comment type="caution">
    <text evidence="3">The sequence shown here is derived from an EMBL/GenBank/DDBJ whole genome shotgun (WGS) entry which is preliminary data.</text>
</comment>
<sequence>MSQPQPMDGTATFNQMAADYDALIGGATRALCQHVLTLMNAIKPIDTSSVVLDNACGTCVVTAEILSETPDVRLHAVDVAPNMVQLAKAKFGDRDNVRLAVMPGEQLDFPDDTFTHSVTNLGILFFEAPDKGAREIYRTLQPGGVAAVTSWARLGNFEDAINPAQRAARPNEPVLHKLPIKPEWFDAEHAGRVMREAGFQDVRVSTKQVRYGAATRESLVSVIVRSGRQTFLKDYTEEELKVYEAALDQAMETKGARYTMPDGNQGWGVTMDGIVVVCCK</sequence>
<dbReference type="Gene3D" id="3.40.50.150">
    <property type="entry name" value="Vaccinia Virus protein VP39"/>
    <property type="match status" value="1"/>
</dbReference>
<dbReference type="OrthoDB" id="2013972at2759"/>
<reference evidence="3" key="1">
    <citation type="journal article" date="2021" name="J Fungi (Basel)">
        <title>Genomic and Metabolomic Analyses of the Marine Fungus Emericellopsis cladophorae: Insights into Saltwater Adaptability Mechanisms and Its Biosynthetic Potential.</title>
        <authorList>
            <person name="Goncalves M.F.M."/>
            <person name="Hilario S."/>
            <person name="Van de Peer Y."/>
            <person name="Esteves A.C."/>
            <person name="Alves A."/>
        </authorList>
    </citation>
    <scope>NUCLEOTIDE SEQUENCE</scope>
    <source>
        <strain evidence="3">MUM 19.33</strain>
    </source>
</reference>
<dbReference type="PANTHER" id="PTHR43591:SF105">
    <property type="entry name" value="METHYLTRANSFERASE DOMAIN-CONTAINING PROTEIN-RELATED"/>
    <property type="match status" value="1"/>
</dbReference>